<evidence type="ECO:0000256" key="1">
    <source>
        <dbReference type="SAM" id="Phobius"/>
    </source>
</evidence>
<protein>
    <submittedName>
        <fullName evidence="2">Integral membrane protein</fullName>
    </submittedName>
</protein>
<feature type="transmembrane region" description="Helical" evidence="1">
    <location>
        <begin position="150"/>
        <end position="183"/>
    </location>
</feature>
<dbReference type="GO" id="GO:0016020">
    <property type="term" value="C:membrane"/>
    <property type="evidence" value="ECO:0007669"/>
    <property type="project" value="InterPro"/>
</dbReference>
<accession>A0A157SQK9</accession>
<reference evidence="2 3" key="1">
    <citation type="submission" date="2016-04" db="EMBL/GenBank/DDBJ databases">
        <authorList>
            <consortium name="Pathogen Informatics"/>
        </authorList>
    </citation>
    <scope>NUCLEOTIDE SEQUENCE [LARGE SCALE GENOMIC DNA]</scope>
    <source>
        <strain evidence="2 3">H050680373</strain>
    </source>
</reference>
<dbReference type="Pfam" id="PF02325">
    <property type="entry name" value="CCB3_YggT"/>
    <property type="match status" value="2"/>
</dbReference>
<dbReference type="Proteomes" id="UP000076848">
    <property type="component" value="Unassembled WGS sequence"/>
</dbReference>
<name>A0A157SQK9_9BORD</name>
<sequence length="271" mass="30248">MAENWPNLLPRKTFRVAACLHQRLDSGHFSWARSCQTRIECEAPAAATSGKPPAFFYIRACDNRTNYRLAGAREGWPQDTYGTPFMFGDILRFLLEILFTLFGAALILRAWIHAVRLHPFNPMARAVYQGTNWLVAPLRKLLPSTGKIDWASLVGVWLTALVYMVLMWLVTVGSLVPLALLPATAGSALLMSLKWALNLIVWLTLIQAVLSWVNPMAPLMPLLQTLTAPLLDPIRQILPRTGIDFSPLVLLVLAQVLLMVLARLTYSMMGV</sequence>
<feature type="transmembrane region" description="Helical" evidence="1">
    <location>
        <begin position="93"/>
        <end position="112"/>
    </location>
</feature>
<gene>
    <name evidence="2" type="ORF">SAMEA3906486_04248</name>
</gene>
<keyword evidence="3" id="KW-1185">Reference proteome</keyword>
<keyword evidence="1" id="KW-0812">Transmembrane</keyword>
<keyword evidence="1" id="KW-0472">Membrane</keyword>
<keyword evidence="1" id="KW-1133">Transmembrane helix</keyword>
<dbReference type="STRING" id="288768.SAMEA3906486_04248"/>
<feature type="transmembrane region" description="Helical" evidence="1">
    <location>
        <begin position="195"/>
        <end position="213"/>
    </location>
</feature>
<organism evidence="2 3">
    <name type="scientific">Bordetella ansorpii</name>
    <dbReference type="NCBI Taxonomy" id="288768"/>
    <lineage>
        <taxon>Bacteria</taxon>
        <taxon>Pseudomonadati</taxon>
        <taxon>Pseudomonadota</taxon>
        <taxon>Betaproteobacteria</taxon>
        <taxon>Burkholderiales</taxon>
        <taxon>Alcaligenaceae</taxon>
        <taxon>Bordetella</taxon>
    </lineage>
</organism>
<feature type="transmembrane region" description="Helical" evidence="1">
    <location>
        <begin position="245"/>
        <end position="266"/>
    </location>
</feature>
<evidence type="ECO:0000313" key="2">
    <source>
        <dbReference type="EMBL" id="SAI72749.1"/>
    </source>
</evidence>
<dbReference type="InterPro" id="IPR003425">
    <property type="entry name" value="CCB3/YggT"/>
</dbReference>
<proteinExistence type="predicted"/>
<dbReference type="EMBL" id="FKIF01000008">
    <property type="protein sequence ID" value="SAI72749.1"/>
    <property type="molecule type" value="Genomic_DNA"/>
</dbReference>
<evidence type="ECO:0000313" key="3">
    <source>
        <dbReference type="Proteomes" id="UP000076848"/>
    </source>
</evidence>
<dbReference type="AlphaFoldDB" id="A0A157SQK9"/>